<comment type="caution">
    <text evidence="2">The sequence shown here is derived from an EMBL/GenBank/DDBJ whole genome shotgun (WGS) entry which is preliminary data.</text>
</comment>
<dbReference type="InterPro" id="IPR053772">
    <property type="entry name" value="At1g61320/At1g61330-like"/>
</dbReference>
<dbReference type="InterPro" id="IPR032675">
    <property type="entry name" value="LRR_dom_sf"/>
</dbReference>
<dbReference type="SUPFAM" id="SSF52047">
    <property type="entry name" value="RNI-like"/>
    <property type="match status" value="1"/>
</dbReference>
<dbReference type="AlphaFoldDB" id="A0A392N5H3"/>
<reference evidence="2 3" key="1">
    <citation type="journal article" date="2018" name="Front. Plant Sci.">
        <title>Red Clover (Trifolium pratense) and Zigzag Clover (T. medium) - A Picture of Genomic Similarities and Differences.</title>
        <authorList>
            <person name="Dluhosova J."/>
            <person name="Istvanek J."/>
            <person name="Nedelnik J."/>
            <person name="Repkova J."/>
        </authorList>
    </citation>
    <scope>NUCLEOTIDE SEQUENCE [LARGE SCALE GENOMIC DNA]</scope>
    <source>
        <strain evidence="3">cv. 10/8</strain>
        <tissue evidence="2">Leaf</tissue>
    </source>
</reference>
<dbReference type="InterPro" id="IPR055357">
    <property type="entry name" value="LRR_At1g61320_AtMIF1"/>
</dbReference>
<feature type="non-terminal residue" evidence="2">
    <location>
        <position position="355"/>
    </location>
</feature>
<keyword evidence="3" id="KW-1185">Reference proteome</keyword>
<dbReference type="Proteomes" id="UP000265520">
    <property type="component" value="Unassembled WGS sequence"/>
</dbReference>
<evidence type="ECO:0000313" key="2">
    <source>
        <dbReference type="EMBL" id="MCH94228.1"/>
    </source>
</evidence>
<evidence type="ECO:0000259" key="1">
    <source>
        <dbReference type="Pfam" id="PF23622"/>
    </source>
</evidence>
<accession>A0A392N5H3</accession>
<dbReference type="PANTHER" id="PTHR34145:SF28">
    <property type="entry name" value="F-BOX DOMAIN-CONTAINING PROTEIN"/>
    <property type="match status" value="1"/>
</dbReference>
<organism evidence="2 3">
    <name type="scientific">Trifolium medium</name>
    <dbReference type="NCBI Taxonomy" id="97028"/>
    <lineage>
        <taxon>Eukaryota</taxon>
        <taxon>Viridiplantae</taxon>
        <taxon>Streptophyta</taxon>
        <taxon>Embryophyta</taxon>
        <taxon>Tracheophyta</taxon>
        <taxon>Spermatophyta</taxon>
        <taxon>Magnoliopsida</taxon>
        <taxon>eudicotyledons</taxon>
        <taxon>Gunneridae</taxon>
        <taxon>Pentapetalae</taxon>
        <taxon>rosids</taxon>
        <taxon>fabids</taxon>
        <taxon>Fabales</taxon>
        <taxon>Fabaceae</taxon>
        <taxon>Papilionoideae</taxon>
        <taxon>50 kb inversion clade</taxon>
        <taxon>NPAAA clade</taxon>
        <taxon>Hologalegina</taxon>
        <taxon>IRL clade</taxon>
        <taxon>Trifolieae</taxon>
        <taxon>Trifolium</taxon>
    </lineage>
</organism>
<dbReference type="Gene3D" id="3.80.10.10">
    <property type="entry name" value="Ribonuclease Inhibitor"/>
    <property type="match status" value="1"/>
</dbReference>
<evidence type="ECO:0000313" key="3">
    <source>
        <dbReference type="Proteomes" id="UP000265520"/>
    </source>
</evidence>
<name>A0A392N5H3_9FABA</name>
<sequence>MLSVKDLLKTSLLSRRWCKLWSLRRDLHFDIFHVLGKSKEEVFQTRNSSHNSTMKTGRVHLDEFVKRVDQFVKSFQGIKIDSFFVRFYLNGKHSHNIDQWIRFAIARGVETINLLLLPMPYAYATPSKLRYKFAIDLFSDTNASTLKHMRLEHCLVCHPTNCDYIPFKNLRSLSLFRAKVDEIFIESLLSNCRRLEELHLIYCEFRSSIPKIMSSSLCHLKVGACYIVSGNYRVDINLISLDCLKLTSLEYIGYSLVTLNINTPLLKSIRCTVNYGEDPNELALFATLPKLEIMKLDIYSMDLTSLKLTQPFKHLKQLNIILFSPFETVEHSKFDLLGILTLLRASPLLHKLSVM</sequence>
<dbReference type="Pfam" id="PF23622">
    <property type="entry name" value="LRR_At1g61320_AtMIF1"/>
    <property type="match status" value="1"/>
</dbReference>
<proteinExistence type="predicted"/>
<dbReference type="PANTHER" id="PTHR34145">
    <property type="entry name" value="OS02G0105600 PROTEIN"/>
    <property type="match status" value="1"/>
</dbReference>
<protein>
    <submittedName>
        <fullName evidence="2">F-box/LRR-repeat protein</fullName>
    </submittedName>
</protein>
<dbReference type="EMBL" id="LXQA010026822">
    <property type="protein sequence ID" value="MCH94228.1"/>
    <property type="molecule type" value="Genomic_DNA"/>
</dbReference>
<feature type="domain" description="At1g61320/AtMIF1 LRR" evidence="1">
    <location>
        <begin position="77"/>
        <end position="352"/>
    </location>
</feature>